<evidence type="ECO:0000256" key="2">
    <source>
        <dbReference type="ARBA" id="ARBA00023295"/>
    </source>
</evidence>
<dbReference type="InterPro" id="IPR036116">
    <property type="entry name" value="FN3_sf"/>
</dbReference>
<evidence type="ECO:0000256" key="4">
    <source>
        <dbReference type="SAM" id="Phobius"/>
    </source>
</evidence>
<organism evidence="7 8">
    <name type="scientific">Agrococcus versicolor</name>
    <dbReference type="NCBI Taxonomy" id="501482"/>
    <lineage>
        <taxon>Bacteria</taxon>
        <taxon>Bacillati</taxon>
        <taxon>Actinomycetota</taxon>
        <taxon>Actinomycetes</taxon>
        <taxon>Micrococcales</taxon>
        <taxon>Microbacteriaceae</taxon>
        <taxon>Agrococcus</taxon>
    </lineage>
</organism>
<dbReference type="InterPro" id="IPR003961">
    <property type="entry name" value="FN3_dom"/>
</dbReference>
<feature type="domain" description="Fibronectin type-III" evidence="6">
    <location>
        <begin position="924"/>
        <end position="1022"/>
    </location>
</feature>
<dbReference type="InterPro" id="IPR050964">
    <property type="entry name" value="Striated_Muscle_Regulatory"/>
</dbReference>
<dbReference type="EMBL" id="BAAAQT010000008">
    <property type="protein sequence ID" value="GAA2175704.1"/>
    <property type="molecule type" value="Genomic_DNA"/>
</dbReference>
<keyword evidence="8" id="KW-1185">Reference proteome</keyword>
<dbReference type="PROSITE" id="PS50853">
    <property type="entry name" value="FN3"/>
    <property type="match status" value="8"/>
</dbReference>
<dbReference type="InterPro" id="IPR013783">
    <property type="entry name" value="Ig-like_fold"/>
</dbReference>
<keyword evidence="5" id="KW-0732">Signal</keyword>
<dbReference type="Gene3D" id="2.60.40.10">
    <property type="entry name" value="Immunoglobulins"/>
    <property type="match status" value="10"/>
</dbReference>
<feature type="domain" description="Fibronectin type-III" evidence="6">
    <location>
        <begin position="539"/>
        <end position="634"/>
    </location>
</feature>
<protein>
    <recommendedName>
        <fullName evidence="6">Fibronectin type-III domain-containing protein</fullName>
    </recommendedName>
</protein>
<evidence type="ECO:0000259" key="6">
    <source>
        <dbReference type="PROSITE" id="PS50853"/>
    </source>
</evidence>
<evidence type="ECO:0000313" key="8">
    <source>
        <dbReference type="Proteomes" id="UP001501599"/>
    </source>
</evidence>
<dbReference type="PRINTS" id="PR00014">
    <property type="entry name" value="FNTYPEIII"/>
</dbReference>
<keyword evidence="4" id="KW-0812">Transmembrane</keyword>
<feature type="chain" id="PRO_5046533901" description="Fibronectin type-III domain-containing protein" evidence="5">
    <location>
        <begin position="41"/>
        <end position="1399"/>
    </location>
</feature>
<feature type="domain" description="Fibronectin type-III" evidence="6">
    <location>
        <begin position="1122"/>
        <end position="1215"/>
    </location>
</feature>
<feature type="domain" description="Fibronectin type-III" evidence="6">
    <location>
        <begin position="636"/>
        <end position="733"/>
    </location>
</feature>
<feature type="transmembrane region" description="Helical" evidence="4">
    <location>
        <begin position="1374"/>
        <end position="1392"/>
    </location>
</feature>
<evidence type="ECO:0000256" key="3">
    <source>
        <dbReference type="ARBA" id="ARBA00023326"/>
    </source>
</evidence>
<dbReference type="PANTHER" id="PTHR13817:SF73">
    <property type="entry name" value="FIBRONECTIN TYPE-III DOMAIN-CONTAINING PROTEIN"/>
    <property type="match status" value="1"/>
</dbReference>
<sequence>MASASLASVRRPLRAALAGILAATVALGGLLLAPAPAAQAAGTVDQVNEPSGVETHAITAQSGDFFTFTAGRTGLLDALDLYVAAALDRPTLTAAVFDSAGATVSSGATIVPSVGWASLRFAEKGLVTAGQTYVVRIENQSSAGTLVFPLNDGYPGGSLDASGGDLAFRTYVDDTDTVALPQILGTLPDGVLGRPYSAALTLQGTPQPGVQDFTGTLPPGLTLSWIGTLEGTPTQMGTFEFSVQASSTAGSVTRAFTVTIADPLPSEPQDLRFEYRNGFVVVDWSPPLSMGTGTFEHYEVSTSLDVPVARTTESGLAYELGLGESADFSVRVVTSEGTGPAGSATATYIVAPSRPLDVTAVPQGDRTIALAWSPPADLGGSPVLSYVVERQVDQEPWTPVPASAIDGTTARISGLTENSYHQFRVAAVTAAGQGAFSALVSARPSTFAAAPTLLGASSGDARISISFQTRLFDGGSAITSYRVERFVDGAWMTIGEASPTGDPATVDLLGLVNGESHRLRVVAVNAAGAGPASSEVSFVPSRVAAAPGSFTAVPGDGRVDVSWTAPADGGAAITSYVLEQRPAGGEWTPVDASRVVSTTASLVGLANGTAVEVRVAAINVRGQGPWATVSAAPRTVPGAPTAVAATPGDGTASLSWTAPASDGGDAVTGYVVQQRVAGGAWIASVTAQLGAGTATVTGLTNGVAVEVRVAAVNAAGTGAWSEAASVTPRTVPGAPTGLTAQARDASVSLSWALPASDGGAAIDAWRIEASADGGEWETVDATVLAGRSTLVEDLTNGVSYAFRVTAGNVAGFGSPSGIASATPFTLPEAPTSLVATPGAASMQLSWAAPAVDGGADVTSYAIELRAEGSEEWIVSNAVVLTGTMASVSGLENGVTYDLRVAAINAAGRGPWVQASATPRTVPDAPVDVVASPRSGGMAVTWEAPAFDGGADLDGYVLQVSRAGERNELEEPIWVTPEQVTFTGASAIVDGLEDGVGYSVRVAAVNVAGPGAWSEAASTTPRSLPGAPVDLSAFASSGRVQLTWLPPLSDGGAPIERWVIEHRVVGDDAWTVPAETEGTQNLVTVLGLDDGTTYEFRVAAVNAAGTGAFSAAVSATPTGLATAVQALVATPGDGSVQLSWEAPEWNGGTPMLAYDVRVTTPDGEPVLALITVDGMSAVVSGLENGSPIVLTVVAVNVNGPGAGASVATTPFVFVPTILGPDGTDLAGSTLRAGDEILVRASDLPVGAEAIVELHSTPIELGRGLVDADGELSLVVTIPEGVPAGEHEVVVRLVDAGADVVPIRVPVTIAAPIVTPPVVDPPVVTPPVVTPPVVAPPVVVAPAPGAAGSGAAPVAPSPSAGSAGGAGHLPRTGFDALLPMLLLGAALLLVGVAARRRPVAR</sequence>
<keyword evidence="3" id="KW-0119">Carbohydrate metabolism</keyword>
<proteinExistence type="predicted"/>
<dbReference type="SMART" id="SM00060">
    <property type="entry name" value="FN3"/>
    <property type="match status" value="10"/>
</dbReference>
<keyword evidence="4" id="KW-0472">Membrane</keyword>
<comment type="caution">
    <text evidence="7">The sequence shown here is derived from an EMBL/GenBank/DDBJ whole genome shotgun (WGS) entry which is preliminary data.</text>
</comment>
<feature type="domain" description="Fibronectin type-III" evidence="6">
    <location>
        <begin position="826"/>
        <end position="923"/>
    </location>
</feature>
<name>A0ABP5MNE6_9MICO</name>
<keyword evidence="2" id="KW-0378">Hydrolase</keyword>
<feature type="domain" description="Fibronectin type-III" evidence="6">
    <location>
        <begin position="351"/>
        <end position="449"/>
    </location>
</feature>
<accession>A0ABP5MNE6</accession>
<evidence type="ECO:0000313" key="7">
    <source>
        <dbReference type="EMBL" id="GAA2175704.1"/>
    </source>
</evidence>
<feature type="domain" description="Fibronectin type-III" evidence="6">
    <location>
        <begin position="1023"/>
        <end position="1120"/>
    </location>
</feature>
<feature type="domain" description="Fibronectin type-III" evidence="6">
    <location>
        <begin position="734"/>
        <end position="825"/>
    </location>
</feature>
<dbReference type="RefSeq" id="WP_344344442.1">
    <property type="nucleotide sequence ID" value="NZ_BAAAQT010000008.1"/>
</dbReference>
<dbReference type="SUPFAM" id="SSF49265">
    <property type="entry name" value="Fibronectin type III"/>
    <property type="match status" value="6"/>
</dbReference>
<dbReference type="Pfam" id="PF00041">
    <property type="entry name" value="fn3"/>
    <property type="match status" value="8"/>
</dbReference>
<dbReference type="CDD" id="cd00063">
    <property type="entry name" value="FN3"/>
    <property type="match status" value="9"/>
</dbReference>
<keyword evidence="1" id="KW-0677">Repeat</keyword>
<keyword evidence="4" id="KW-1133">Transmembrane helix</keyword>
<dbReference type="PANTHER" id="PTHR13817">
    <property type="entry name" value="TITIN"/>
    <property type="match status" value="1"/>
</dbReference>
<reference evidence="8" key="1">
    <citation type="journal article" date="2019" name="Int. J. Syst. Evol. Microbiol.">
        <title>The Global Catalogue of Microorganisms (GCM) 10K type strain sequencing project: providing services to taxonomists for standard genome sequencing and annotation.</title>
        <authorList>
            <consortium name="The Broad Institute Genomics Platform"/>
            <consortium name="The Broad Institute Genome Sequencing Center for Infectious Disease"/>
            <person name="Wu L."/>
            <person name="Ma J."/>
        </authorList>
    </citation>
    <scope>NUCLEOTIDE SEQUENCE [LARGE SCALE GENOMIC DNA]</scope>
    <source>
        <strain evidence="8">JCM 16026</strain>
    </source>
</reference>
<keyword evidence="3" id="KW-0624">Polysaccharide degradation</keyword>
<feature type="signal peptide" evidence="5">
    <location>
        <begin position="1"/>
        <end position="40"/>
    </location>
</feature>
<gene>
    <name evidence="7" type="ORF">GCM10009846_26630</name>
</gene>
<dbReference type="Proteomes" id="UP001501599">
    <property type="component" value="Unassembled WGS sequence"/>
</dbReference>
<evidence type="ECO:0000256" key="5">
    <source>
        <dbReference type="SAM" id="SignalP"/>
    </source>
</evidence>
<keyword evidence="2" id="KW-0326">Glycosidase</keyword>
<evidence type="ECO:0000256" key="1">
    <source>
        <dbReference type="ARBA" id="ARBA00022737"/>
    </source>
</evidence>